<dbReference type="Pfam" id="PF04969">
    <property type="entry name" value="CS"/>
    <property type="match status" value="1"/>
</dbReference>
<evidence type="ECO:0000313" key="7">
    <source>
        <dbReference type="Proteomes" id="UP000663870"/>
    </source>
</evidence>
<dbReference type="PANTHER" id="PTHR13164:SF3">
    <property type="entry name" value="CALCYCLIN-BINDING PROTEIN"/>
    <property type="match status" value="1"/>
</dbReference>
<dbReference type="InterPro" id="IPR052289">
    <property type="entry name" value="Calcyclin-binding_UBL-bridge"/>
</dbReference>
<evidence type="ECO:0000313" key="4">
    <source>
        <dbReference type="EMBL" id="CAF1294114.1"/>
    </source>
</evidence>
<dbReference type="EMBL" id="CAJNOL010001128">
    <property type="protein sequence ID" value="CAF1294114.1"/>
    <property type="molecule type" value="Genomic_DNA"/>
</dbReference>
<keyword evidence="7" id="KW-1185">Reference proteome</keyword>
<dbReference type="EMBL" id="CAJNOH010000646">
    <property type="protein sequence ID" value="CAF1095556.1"/>
    <property type="molecule type" value="Genomic_DNA"/>
</dbReference>
<dbReference type="SUPFAM" id="SSF140106">
    <property type="entry name" value="Calcyclin-binding protein-like"/>
    <property type="match status" value="1"/>
</dbReference>
<sequence length="189" mass="21931">MTLEEQIQEVSIDIDEIKRVIDYTTRPRIKQNLELQQRKFEKELSQLQEKLQKQQQAAAEAAERAARASTIPTATQSYTKDISVYAWDQTDKFVKIYVQNLDGIGSLPENQVQCSFEKRGFHLQIQNLKNINYFLKILGLLHDIEPGQSTFKVRQKGYDHCVFTKSRIEKLGMLAKGREENTYQTTSKT</sequence>
<organism evidence="6 7">
    <name type="scientific">Rotaria sordida</name>
    <dbReference type="NCBI Taxonomy" id="392033"/>
    <lineage>
        <taxon>Eukaryota</taxon>
        <taxon>Metazoa</taxon>
        <taxon>Spiralia</taxon>
        <taxon>Gnathifera</taxon>
        <taxon>Rotifera</taxon>
        <taxon>Eurotatoria</taxon>
        <taxon>Bdelloidea</taxon>
        <taxon>Philodinida</taxon>
        <taxon>Philodinidae</taxon>
        <taxon>Rotaria</taxon>
    </lineage>
</organism>
<dbReference type="GO" id="GO:0005634">
    <property type="term" value="C:nucleus"/>
    <property type="evidence" value="ECO:0007669"/>
    <property type="project" value="TreeGrafter"/>
</dbReference>
<name>A0A816DDF2_9BILA</name>
<evidence type="ECO:0000256" key="1">
    <source>
        <dbReference type="SAM" id="Coils"/>
    </source>
</evidence>
<feature type="coiled-coil region" evidence="1">
    <location>
        <begin position="30"/>
        <end position="64"/>
    </location>
</feature>
<dbReference type="GO" id="GO:0007507">
    <property type="term" value="P:heart development"/>
    <property type="evidence" value="ECO:0007669"/>
    <property type="project" value="TreeGrafter"/>
</dbReference>
<evidence type="ECO:0000313" key="5">
    <source>
        <dbReference type="EMBL" id="CAF1430973.1"/>
    </source>
</evidence>
<comment type="caution">
    <text evidence="6">The sequence shown here is derived from an EMBL/GenBank/DDBJ whole genome shotgun (WGS) entry which is preliminary data.</text>
</comment>
<dbReference type="Pfam" id="PF09032">
    <property type="entry name" value="Siah-Interact_N"/>
    <property type="match status" value="1"/>
</dbReference>
<dbReference type="PROSITE" id="PS51203">
    <property type="entry name" value="CS"/>
    <property type="match status" value="1"/>
</dbReference>
<reference evidence="6" key="1">
    <citation type="submission" date="2021-02" db="EMBL/GenBank/DDBJ databases">
        <authorList>
            <person name="Nowell W R."/>
        </authorList>
    </citation>
    <scope>NUCLEOTIDE SEQUENCE</scope>
</reference>
<dbReference type="Gene3D" id="2.60.40.790">
    <property type="match status" value="1"/>
</dbReference>
<dbReference type="Proteomes" id="UP000663870">
    <property type="component" value="Unassembled WGS sequence"/>
</dbReference>
<gene>
    <name evidence="4" type="ORF">JXQ802_LOCUS29157</name>
    <name evidence="6" type="ORF">JXQ802_LOCUS52029</name>
    <name evidence="3" type="ORF">PYM288_LOCUS19401</name>
    <name evidence="5" type="ORF">PYM288_LOCUS35753</name>
</gene>
<dbReference type="InterPro" id="IPR015120">
    <property type="entry name" value="Siah-Interact_N"/>
</dbReference>
<dbReference type="InterPro" id="IPR008978">
    <property type="entry name" value="HSP20-like_chaperone"/>
</dbReference>
<evidence type="ECO:0000313" key="3">
    <source>
        <dbReference type="EMBL" id="CAF1095556.1"/>
    </source>
</evidence>
<protein>
    <recommendedName>
        <fullName evidence="2">CS domain-containing protein</fullName>
    </recommendedName>
</protein>
<proteinExistence type="predicted"/>
<dbReference type="InterPro" id="IPR037201">
    <property type="entry name" value="CacyBP_N"/>
</dbReference>
<dbReference type="PANTHER" id="PTHR13164">
    <property type="entry name" value="CALICYLIN BINDING PROTEIN"/>
    <property type="match status" value="1"/>
</dbReference>
<evidence type="ECO:0000259" key="2">
    <source>
        <dbReference type="PROSITE" id="PS51203"/>
    </source>
</evidence>
<keyword evidence="1" id="KW-0175">Coiled coil</keyword>
<feature type="domain" description="CS" evidence="2">
    <location>
        <begin position="80"/>
        <end position="189"/>
    </location>
</feature>
<dbReference type="Proteomes" id="UP000663854">
    <property type="component" value="Unassembled WGS sequence"/>
</dbReference>
<evidence type="ECO:0000313" key="6">
    <source>
        <dbReference type="EMBL" id="CAF1632677.1"/>
    </source>
</evidence>
<dbReference type="SUPFAM" id="SSF49764">
    <property type="entry name" value="HSP20-like chaperones"/>
    <property type="match status" value="1"/>
</dbReference>
<dbReference type="AlphaFoldDB" id="A0A816DDF2"/>
<accession>A0A816DDF2</accession>
<dbReference type="EMBL" id="CAJNOH010006392">
    <property type="protein sequence ID" value="CAF1430973.1"/>
    <property type="molecule type" value="Genomic_DNA"/>
</dbReference>
<dbReference type="EMBL" id="CAJNOL010007963">
    <property type="protein sequence ID" value="CAF1632677.1"/>
    <property type="molecule type" value="Genomic_DNA"/>
</dbReference>
<dbReference type="InterPro" id="IPR007052">
    <property type="entry name" value="CS_dom"/>
</dbReference>